<evidence type="ECO:0000313" key="2">
    <source>
        <dbReference type="Proteomes" id="UP001161257"/>
    </source>
</evidence>
<proteinExistence type="predicted"/>
<dbReference type="EMBL" id="BSKJ01000003">
    <property type="protein sequence ID" value="GLO34926.1"/>
    <property type="molecule type" value="Genomic_DNA"/>
</dbReference>
<name>A0AA37RFT7_PSEPU</name>
<comment type="caution">
    <text evidence="1">The sequence shown here is derived from an EMBL/GenBank/DDBJ whole genome shotgun (WGS) entry which is preliminary data.</text>
</comment>
<accession>A0AA37RFT7</accession>
<reference evidence="1" key="1">
    <citation type="submission" date="2023-01" db="EMBL/GenBank/DDBJ databases">
        <title>Whole-genome sequence of Pseudomonas putida NBRC 14671.</title>
        <authorList>
            <person name="Morohoshi T."/>
            <person name="Someya N."/>
        </authorList>
    </citation>
    <scope>NUCLEOTIDE SEQUENCE</scope>
    <source>
        <strain evidence="1">NBRC 14671</strain>
    </source>
</reference>
<gene>
    <name evidence="1" type="ORF">PPUN14671_17590</name>
</gene>
<evidence type="ECO:0008006" key="3">
    <source>
        <dbReference type="Google" id="ProtNLM"/>
    </source>
</evidence>
<protein>
    <recommendedName>
        <fullName evidence="3">Lipoprotein</fullName>
    </recommendedName>
</protein>
<dbReference type="PROSITE" id="PS51257">
    <property type="entry name" value="PROKAR_LIPOPROTEIN"/>
    <property type="match status" value="1"/>
</dbReference>
<organism evidence="1 2">
    <name type="scientific">Pseudomonas putida</name>
    <name type="common">Arthrobacter siderocapsulatus</name>
    <dbReference type="NCBI Taxonomy" id="303"/>
    <lineage>
        <taxon>Bacteria</taxon>
        <taxon>Pseudomonadati</taxon>
        <taxon>Pseudomonadota</taxon>
        <taxon>Gammaproteobacteria</taxon>
        <taxon>Pseudomonadales</taxon>
        <taxon>Pseudomonadaceae</taxon>
        <taxon>Pseudomonas</taxon>
    </lineage>
</organism>
<dbReference type="AlphaFoldDB" id="A0AA37RFT7"/>
<evidence type="ECO:0000313" key="1">
    <source>
        <dbReference type="EMBL" id="GLO34926.1"/>
    </source>
</evidence>
<sequence length="78" mass="8584">MHDRNWNWPKAAPLLLSLLLAGCAAKSPDCGMAAEPPVMPSLPSRARQEPLPSWCSGDCLKKLTEWRAAAQQRLSEVE</sequence>
<dbReference type="Proteomes" id="UP001161257">
    <property type="component" value="Unassembled WGS sequence"/>
</dbReference>